<dbReference type="STRING" id="1183432.AGR3A_Lc130351"/>
<keyword evidence="2" id="KW-0813">Transport</keyword>
<evidence type="ECO:0000256" key="4">
    <source>
        <dbReference type="ARBA" id="ARBA00022692"/>
    </source>
</evidence>
<dbReference type="GO" id="GO:0022857">
    <property type="term" value="F:transmembrane transporter activity"/>
    <property type="evidence" value="ECO:0007669"/>
    <property type="project" value="InterPro"/>
</dbReference>
<feature type="transmembrane region" description="Helical" evidence="7">
    <location>
        <begin position="161"/>
        <end position="184"/>
    </location>
</feature>
<feature type="transmembrane region" description="Helical" evidence="7">
    <location>
        <begin position="7"/>
        <end position="30"/>
    </location>
</feature>
<feature type="domain" description="Major facilitator superfamily (MFS) profile" evidence="8">
    <location>
        <begin position="9"/>
        <end position="490"/>
    </location>
</feature>
<evidence type="ECO:0000256" key="2">
    <source>
        <dbReference type="ARBA" id="ARBA00022448"/>
    </source>
</evidence>
<feature type="transmembrane region" description="Helical" evidence="7">
    <location>
        <begin position="75"/>
        <end position="92"/>
    </location>
</feature>
<feature type="transmembrane region" description="Helical" evidence="7">
    <location>
        <begin position="45"/>
        <end position="63"/>
    </location>
</feature>
<keyword evidence="10" id="KW-1185">Reference proteome</keyword>
<sequence length="497" mass="50536">MSSANRWLILSAVMMAFLPVVLDLTILHIAVPSLTIALGASGTEVLWIIDIYALVMAGLLVPMGTLADRMGYRRMLLTGLVVFGGASAAAAFSTSPAMLIGSRAVLGVGASMIMPCVLAIIRTTFEDDGERARALGLWSVVGMAGAAIGPLVGGILLEHFWWGSVFLVNLPVLAVVITLVWFLVPRKVGTGLGAWNIGQAALLVSGLVLTVYGIKTGMKGGINGTVAASLSAGIILLGWFGRLQVSSRNPMLDLSLFLKPAIAAGMLMAFVASGALAGFELVLAQELQYVLGMSPLDAGLFMLPLVIAAAVGGPLGGNLANRFGLRPIATLSMMGAASALFGLASIDLITSPQMTAALLAMLGLCLGIGLLASSIAIMGSAPADKAGAAGALESTGYELGAGIGITFFGVLVNSIYFSAVSRSFSPAADAGGSIGEAMTAAARLGGDEAEAIRTAARSAFTQAHGSVLIITGAMIAVLAAAVFVALRDVKRGGYVSH</sequence>
<accession>A0A1S7REK2</accession>
<dbReference type="RefSeq" id="WP_046801940.1">
    <property type="nucleotide sequence ID" value="NZ_LT009724.1"/>
</dbReference>
<evidence type="ECO:0000256" key="3">
    <source>
        <dbReference type="ARBA" id="ARBA00022475"/>
    </source>
</evidence>
<dbReference type="InterPro" id="IPR011701">
    <property type="entry name" value="MFS"/>
</dbReference>
<feature type="transmembrane region" description="Helical" evidence="7">
    <location>
        <begin position="299"/>
        <end position="316"/>
    </location>
</feature>
<protein>
    <submittedName>
        <fullName evidence="9">Methyl viologen resistance protein SmvA</fullName>
    </submittedName>
</protein>
<keyword evidence="5 7" id="KW-1133">Transmembrane helix</keyword>
<comment type="subcellular location">
    <subcellularLocation>
        <location evidence="1">Cell membrane</location>
        <topology evidence="1">Multi-pass membrane protein</topology>
    </subcellularLocation>
</comment>
<gene>
    <name evidence="9" type="primary">smvA</name>
    <name evidence="9" type="ORF">AGR3A_Lc130351</name>
</gene>
<evidence type="ECO:0000256" key="1">
    <source>
        <dbReference type="ARBA" id="ARBA00004651"/>
    </source>
</evidence>
<dbReference type="Gene3D" id="1.20.1720.10">
    <property type="entry name" value="Multidrug resistance protein D"/>
    <property type="match status" value="1"/>
</dbReference>
<feature type="transmembrane region" description="Helical" evidence="7">
    <location>
        <begin position="104"/>
        <end position="123"/>
    </location>
</feature>
<feature type="transmembrane region" description="Helical" evidence="7">
    <location>
        <begin position="328"/>
        <end position="350"/>
    </location>
</feature>
<organism evidence="9 10">
    <name type="scientific">Agrobacterium tomkonis CFBP 6623</name>
    <dbReference type="NCBI Taxonomy" id="1183432"/>
    <lineage>
        <taxon>Bacteria</taxon>
        <taxon>Pseudomonadati</taxon>
        <taxon>Pseudomonadota</taxon>
        <taxon>Alphaproteobacteria</taxon>
        <taxon>Hyphomicrobiales</taxon>
        <taxon>Rhizobiaceae</taxon>
        <taxon>Rhizobium/Agrobacterium group</taxon>
        <taxon>Agrobacterium</taxon>
        <taxon>Agrobacterium tumefaciens complex</taxon>
    </lineage>
</organism>
<dbReference type="EMBL" id="FBWK01000049">
    <property type="protein sequence ID" value="CUX51374.1"/>
    <property type="molecule type" value="Genomic_DNA"/>
</dbReference>
<dbReference type="Pfam" id="PF07690">
    <property type="entry name" value="MFS_1"/>
    <property type="match status" value="1"/>
</dbReference>
<keyword evidence="3" id="KW-1003">Cell membrane</keyword>
<feature type="transmembrane region" description="Helical" evidence="7">
    <location>
        <begin position="135"/>
        <end position="155"/>
    </location>
</feature>
<evidence type="ECO:0000313" key="9">
    <source>
        <dbReference type="EMBL" id="CUX51374.1"/>
    </source>
</evidence>
<proteinExistence type="predicted"/>
<evidence type="ECO:0000259" key="8">
    <source>
        <dbReference type="PROSITE" id="PS50850"/>
    </source>
</evidence>
<dbReference type="PROSITE" id="PS50850">
    <property type="entry name" value="MFS"/>
    <property type="match status" value="1"/>
</dbReference>
<feature type="transmembrane region" description="Helical" evidence="7">
    <location>
        <begin position="196"/>
        <end position="214"/>
    </location>
</feature>
<feature type="transmembrane region" description="Helical" evidence="7">
    <location>
        <begin position="261"/>
        <end position="279"/>
    </location>
</feature>
<dbReference type="Gene3D" id="1.20.1250.20">
    <property type="entry name" value="MFS general substrate transporter like domains"/>
    <property type="match status" value="1"/>
</dbReference>
<dbReference type="CDD" id="cd17321">
    <property type="entry name" value="MFS_MMR_MDR_like"/>
    <property type="match status" value="1"/>
</dbReference>
<dbReference type="GO" id="GO:0005886">
    <property type="term" value="C:plasma membrane"/>
    <property type="evidence" value="ECO:0007669"/>
    <property type="project" value="UniProtKB-SubCell"/>
</dbReference>
<evidence type="ECO:0000313" key="10">
    <source>
        <dbReference type="Proteomes" id="UP000191988"/>
    </source>
</evidence>
<dbReference type="PANTHER" id="PTHR42718:SF47">
    <property type="entry name" value="METHYL VIOLOGEN RESISTANCE PROTEIN SMVA"/>
    <property type="match status" value="1"/>
</dbReference>
<dbReference type="PANTHER" id="PTHR42718">
    <property type="entry name" value="MAJOR FACILITATOR SUPERFAMILY MULTIDRUG TRANSPORTER MFSC"/>
    <property type="match status" value="1"/>
</dbReference>
<evidence type="ECO:0000256" key="6">
    <source>
        <dbReference type="ARBA" id="ARBA00023136"/>
    </source>
</evidence>
<feature type="transmembrane region" description="Helical" evidence="7">
    <location>
        <begin position="356"/>
        <end position="378"/>
    </location>
</feature>
<keyword evidence="4 7" id="KW-0812">Transmembrane</keyword>
<name>A0A1S7REK2_9HYPH</name>
<evidence type="ECO:0000256" key="5">
    <source>
        <dbReference type="ARBA" id="ARBA00022989"/>
    </source>
</evidence>
<dbReference type="Proteomes" id="UP000191988">
    <property type="component" value="Unassembled WGS sequence"/>
</dbReference>
<reference evidence="10" key="1">
    <citation type="submission" date="2016-01" db="EMBL/GenBank/DDBJ databases">
        <authorList>
            <person name="Regsiter A."/>
            <person name="william w."/>
        </authorList>
    </citation>
    <scope>NUCLEOTIDE SEQUENCE [LARGE SCALE GENOMIC DNA]</scope>
    <source>
        <strain evidence="10">CFBP 6623</strain>
    </source>
</reference>
<feature type="transmembrane region" description="Helical" evidence="7">
    <location>
        <begin position="220"/>
        <end position="240"/>
    </location>
</feature>
<feature type="transmembrane region" description="Helical" evidence="7">
    <location>
        <begin position="467"/>
        <end position="486"/>
    </location>
</feature>
<dbReference type="InterPro" id="IPR020846">
    <property type="entry name" value="MFS_dom"/>
</dbReference>
<keyword evidence="6 7" id="KW-0472">Membrane</keyword>
<evidence type="ECO:0000256" key="7">
    <source>
        <dbReference type="SAM" id="Phobius"/>
    </source>
</evidence>
<dbReference type="SUPFAM" id="SSF103473">
    <property type="entry name" value="MFS general substrate transporter"/>
    <property type="match status" value="1"/>
</dbReference>
<feature type="transmembrane region" description="Helical" evidence="7">
    <location>
        <begin position="399"/>
        <end position="419"/>
    </location>
</feature>
<dbReference type="AlphaFoldDB" id="A0A1S7REK2"/>
<dbReference type="InterPro" id="IPR036259">
    <property type="entry name" value="MFS_trans_sf"/>
</dbReference>